<feature type="signal peptide" evidence="1">
    <location>
        <begin position="1"/>
        <end position="25"/>
    </location>
</feature>
<proteinExistence type="predicted"/>
<dbReference type="KEGG" id="lsx:H8B22_08105"/>
<evidence type="ECO:0000313" key="3">
    <source>
        <dbReference type="EMBL" id="QNP39500.1"/>
    </source>
</evidence>
<feature type="domain" description="DUF5916" evidence="2">
    <location>
        <begin position="227"/>
        <end position="322"/>
    </location>
</feature>
<dbReference type="InterPro" id="IPR045670">
    <property type="entry name" value="DUF5916"/>
</dbReference>
<dbReference type="RefSeq" id="WP_187710946.1">
    <property type="nucleotide sequence ID" value="NZ_CP060820.1"/>
</dbReference>
<protein>
    <recommendedName>
        <fullName evidence="2">DUF5916 domain-containing protein</fullName>
    </recommendedName>
</protein>
<dbReference type="SUPFAM" id="SSF49344">
    <property type="entry name" value="CBD9-like"/>
    <property type="match status" value="1"/>
</dbReference>
<organism evidence="3 4">
    <name type="scientific">Agrilutibacter terrestris</name>
    <dbReference type="NCBI Taxonomy" id="2865112"/>
    <lineage>
        <taxon>Bacteria</taxon>
        <taxon>Pseudomonadati</taxon>
        <taxon>Pseudomonadota</taxon>
        <taxon>Gammaproteobacteria</taxon>
        <taxon>Lysobacterales</taxon>
        <taxon>Lysobacteraceae</taxon>
        <taxon>Agrilutibacter</taxon>
    </lineage>
</organism>
<evidence type="ECO:0000256" key="1">
    <source>
        <dbReference type="SAM" id="SignalP"/>
    </source>
</evidence>
<keyword evidence="4" id="KW-1185">Reference proteome</keyword>
<dbReference type="AlphaFoldDB" id="A0A7H0FTY4"/>
<gene>
    <name evidence="3" type="ORF">H8B22_08105</name>
</gene>
<dbReference type="Pfam" id="PF19313">
    <property type="entry name" value="DUF5916"/>
    <property type="match status" value="1"/>
</dbReference>
<reference evidence="3 4" key="1">
    <citation type="submission" date="2020-08" db="EMBL/GenBank/DDBJ databases">
        <title>Lysobacter sp. II4 sp. nov., isolated from soil.</title>
        <authorList>
            <person name="Woo C.Y."/>
            <person name="Kim J."/>
        </authorList>
    </citation>
    <scope>NUCLEOTIDE SEQUENCE [LARGE SCALE GENOMIC DNA]</scope>
    <source>
        <strain evidence="3 4">II4</strain>
    </source>
</reference>
<evidence type="ECO:0000313" key="4">
    <source>
        <dbReference type="Proteomes" id="UP000516018"/>
    </source>
</evidence>
<dbReference type="Proteomes" id="UP000516018">
    <property type="component" value="Chromosome"/>
</dbReference>
<name>A0A7H0FTY4_9GAMM</name>
<feature type="chain" id="PRO_5028870688" description="DUF5916 domain-containing protein" evidence="1">
    <location>
        <begin position="26"/>
        <end position="742"/>
    </location>
</feature>
<dbReference type="Gene3D" id="2.60.40.1190">
    <property type="match status" value="1"/>
</dbReference>
<evidence type="ECO:0000259" key="2">
    <source>
        <dbReference type="Pfam" id="PF19313"/>
    </source>
</evidence>
<dbReference type="EMBL" id="CP060820">
    <property type="protein sequence ID" value="QNP39500.1"/>
    <property type="molecule type" value="Genomic_DNA"/>
</dbReference>
<accession>A0A7H0FTY4</accession>
<keyword evidence="1" id="KW-0732">Signal</keyword>
<sequence length="742" mass="82746">MNNRSALRRTQLALALMSLAGSAHAAIAVDGKLDEPEWAQARRYTDFKTTQPWRLTAPEAGLGTQARLLSTPEGIAVAFVLEQAPGVQRIKPRLERDQVRNADRVIFNIDFDGDGRTAYAFTVSLSGSVQDGVLTNENQFSTDWDTDWSSAVSESEAGWQVEMLIPWSVAPMRGADTANRNVAVYFGRVVGSTGERQAFPAVAQDRGGRFVSDFDALEIPQYRSALLHVWPYATALHDFIDDRTRYKAGVDVFWKPSPNFQLSGTINPDFGQIEADDLVINFDAVETFFSDKRPFFTENQGIFDLRTPDSGRLIHTRRIGAGNDINAALKLNGGLGTLGYGLLAASEDGDDGRDFYAARLQLPLGEALNIGWLGTDTERAAIDRRAQVQAVDLRWKPSNTLIVSAQALASAIGQQGVDTRDSGGWVRTFWTPTDRWSFEVEATHFGAQLNFNDLGYQRRPSLNELEVTADFNQRIAAEQSRLRNIRWVAEVQARSNDSGDRLPTWLLLTNLYNFRSGNQLTLFAAPRSAGWDDRISRGNGLYRVSGRYDAEAEFTSARYGDWTFAAGLGLAPVGLSATPSRTLSLSASWYPSETFNAEFELAPEWSDDWLIWHEGRDFGRYARRLDYAGVNLGWFPAAKHELRLKSQWLAIRARDGRAYRLQPAGDMQATGAALPNFDINELGLQLRYRYLLGPQSDLFLAYSRGGAGEHEREGGIGTDELLEEALRLRDSDQFLAKVRYRF</sequence>